<sequence length="104" mass="11920">MKLLITEFLVFLVILYLSFVYGILYLLLEAYPPISFPKKIISLSGRSDRPSLNYRSLHLPCGCVCRISYFAIRVFHNLGVDWTGSALVFIDITLIPVPSFSIFW</sequence>
<keyword evidence="1" id="KW-0472">Membrane</keyword>
<accession>S9Q5C2</accession>
<name>S9Q5C2_SCHOY</name>
<feature type="transmembrane region" description="Helical" evidence="1">
    <location>
        <begin position="7"/>
        <end position="28"/>
    </location>
</feature>
<dbReference type="Proteomes" id="UP000016088">
    <property type="component" value="Unassembled WGS sequence"/>
</dbReference>
<evidence type="ECO:0000313" key="3">
    <source>
        <dbReference type="Proteomes" id="UP000016088"/>
    </source>
</evidence>
<dbReference type="HOGENOM" id="CLU_2251622_0_0_1"/>
<dbReference type="VEuPathDB" id="FungiDB:SOCG_02320"/>
<keyword evidence="1" id="KW-0812">Transmembrane</keyword>
<protein>
    <submittedName>
        <fullName evidence="2">Uncharacterized protein</fullName>
    </submittedName>
</protein>
<keyword evidence="3" id="KW-1185">Reference proteome</keyword>
<gene>
    <name evidence="2" type="ORF">SOCG_02320</name>
</gene>
<reference evidence="2 3" key="1">
    <citation type="journal article" date="2011" name="Science">
        <title>Comparative functional genomics of the fission yeasts.</title>
        <authorList>
            <person name="Rhind N."/>
            <person name="Chen Z."/>
            <person name="Yassour M."/>
            <person name="Thompson D.A."/>
            <person name="Haas B.J."/>
            <person name="Habib N."/>
            <person name="Wapinski I."/>
            <person name="Roy S."/>
            <person name="Lin M.F."/>
            <person name="Heiman D.I."/>
            <person name="Young S.K."/>
            <person name="Furuya K."/>
            <person name="Guo Y."/>
            <person name="Pidoux A."/>
            <person name="Chen H.M."/>
            <person name="Robbertse B."/>
            <person name="Goldberg J.M."/>
            <person name="Aoki K."/>
            <person name="Bayne E.H."/>
            <person name="Berlin A.M."/>
            <person name="Desjardins C.A."/>
            <person name="Dobbs E."/>
            <person name="Dukaj L."/>
            <person name="Fan L."/>
            <person name="FitzGerald M.G."/>
            <person name="French C."/>
            <person name="Gujja S."/>
            <person name="Hansen K."/>
            <person name="Keifenheim D."/>
            <person name="Levin J.Z."/>
            <person name="Mosher R.A."/>
            <person name="Mueller C.A."/>
            <person name="Pfiffner J."/>
            <person name="Priest M."/>
            <person name="Russ C."/>
            <person name="Smialowska A."/>
            <person name="Swoboda P."/>
            <person name="Sykes S.M."/>
            <person name="Vaughn M."/>
            <person name="Vengrova S."/>
            <person name="Yoder R."/>
            <person name="Zeng Q."/>
            <person name="Allshire R."/>
            <person name="Baulcombe D."/>
            <person name="Birren B.W."/>
            <person name="Brown W."/>
            <person name="Ekwall K."/>
            <person name="Kellis M."/>
            <person name="Leatherwood J."/>
            <person name="Levin H."/>
            <person name="Margalit H."/>
            <person name="Martienssen R."/>
            <person name="Nieduszynski C.A."/>
            <person name="Spatafora J.W."/>
            <person name="Friedman N."/>
            <person name="Dalgaard J.Z."/>
            <person name="Baumann P."/>
            <person name="Niki H."/>
            <person name="Regev A."/>
            <person name="Nusbaum C."/>
        </authorList>
    </citation>
    <scope>NUCLEOTIDE SEQUENCE [LARGE SCALE GENOMIC DNA]</scope>
    <source>
        <strain evidence="3">yFS286</strain>
    </source>
</reference>
<organism evidence="2 3">
    <name type="scientific">Schizosaccharomyces octosporus (strain yFS286)</name>
    <name type="common">Fission yeast</name>
    <name type="synonym">Octosporomyces octosporus</name>
    <dbReference type="NCBI Taxonomy" id="483514"/>
    <lineage>
        <taxon>Eukaryota</taxon>
        <taxon>Fungi</taxon>
        <taxon>Dikarya</taxon>
        <taxon>Ascomycota</taxon>
        <taxon>Taphrinomycotina</taxon>
        <taxon>Schizosaccharomycetes</taxon>
        <taxon>Schizosaccharomycetales</taxon>
        <taxon>Schizosaccharomycetaceae</taxon>
        <taxon>Schizosaccharomyces</taxon>
    </lineage>
</organism>
<proteinExistence type="predicted"/>
<dbReference type="RefSeq" id="XP_013016267.1">
    <property type="nucleotide sequence ID" value="XM_013160813.1"/>
</dbReference>
<evidence type="ECO:0000256" key="1">
    <source>
        <dbReference type="SAM" id="Phobius"/>
    </source>
</evidence>
<dbReference type="EMBL" id="KE503206">
    <property type="protein sequence ID" value="EPX74838.1"/>
    <property type="molecule type" value="Genomic_DNA"/>
</dbReference>
<dbReference type="GeneID" id="25031297"/>
<evidence type="ECO:0000313" key="2">
    <source>
        <dbReference type="EMBL" id="EPX74838.1"/>
    </source>
</evidence>
<dbReference type="AlphaFoldDB" id="S9Q5C2"/>
<keyword evidence="1" id="KW-1133">Transmembrane helix</keyword>